<keyword evidence="1" id="KW-1133">Transmembrane helix</keyword>
<name>A0A075WSB7_9BACT</name>
<dbReference type="HOGENOM" id="CLU_083845_1_0_0"/>
<proteinExistence type="predicted"/>
<keyword evidence="1" id="KW-0472">Membrane</keyword>
<gene>
    <name evidence="2" type="ORF">HL41_02490</name>
</gene>
<evidence type="ECO:0000313" key="3">
    <source>
        <dbReference type="Proteomes" id="UP000028481"/>
    </source>
</evidence>
<feature type="transmembrane region" description="Helical" evidence="1">
    <location>
        <begin position="178"/>
        <end position="198"/>
    </location>
</feature>
<organism evidence="2 3">
    <name type="scientific">Thermodesulfobacterium commune DSM 2178</name>
    <dbReference type="NCBI Taxonomy" id="289377"/>
    <lineage>
        <taxon>Bacteria</taxon>
        <taxon>Pseudomonadati</taxon>
        <taxon>Thermodesulfobacteriota</taxon>
        <taxon>Thermodesulfobacteria</taxon>
        <taxon>Thermodesulfobacteriales</taxon>
        <taxon>Thermodesulfobacteriaceae</taxon>
        <taxon>Thermodesulfobacterium</taxon>
    </lineage>
</organism>
<dbReference type="AlphaFoldDB" id="A0A075WSB7"/>
<evidence type="ECO:0000313" key="2">
    <source>
        <dbReference type="EMBL" id="AIH03751.1"/>
    </source>
</evidence>
<protein>
    <recommendedName>
        <fullName evidence="4">Nickel transport protein</fullName>
    </recommendedName>
</protein>
<sequence>MRVKIILGLLFFCVLFLYSYGFAHKVNLFVFREGEKISGEGYFANGAPCMKCAIEVYTLKGKKIAQTTTDEKGRFEVRIKEKEPLLVRLIAGEGHLAEEKLEGSIEGASNDKTKENITKKESFDLQNKKDVENIKINNSKNVEIDREMLKGVVKEVLSEELGSFKENFLELKKDLNRVMFQDIIGGIGYIIGVLGLLAKLKARKEKA</sequence>
<dbReference type="EMBL" id="CP008796">
    <property type="protein sequence ID" value="AIH03751.1"/>
    <property type="molecule type" value="Genomic_DNA"/>
</dbReference>
<dbReference type="eggNOG" id="COG2373">
    <property type="taxonomic scope" value="Bacteria"/>
</dbReference>
<dbReference type="RefSeq" id="WP_001264102.1">
    <property type="nucleotide sequence ID" value="NZ_CP008796.1"/>
</dbReference>
<evidence type="ECO:0008006" key="4">
    <source>
        <dbReference type="Google" id="ProtNLM"/>
    </source>
</evidence>
<evidence type="ECO:0000256" key="1">
    <source>
        <dbReference type="SAM" id="Phobius"/>
    </source>
</evidence>
<keyword evidence="1" id="KW-0812">Transmembrane</keyword>
<dbReference type="KEGG" id="tcm:HL41_02490"/>
<keyword evidence="3" id="KW-1185">Reference proteome</keyword>
<accession>A0A075WSB7</accession>
<dbReference type="PaxDb" id="289377-HL41_02490"/>
<dbReference type="Proteomes" id="UP000028481">
    <property type="component" value="Chromosome"/>
</dbReference>
<dbReference type="OrthoDB" id="9798743at2"/>
<reference evidence="2 3" key="1">
    <citation type="journal article" date="2015" name="Genome Announc.">
        <title>Genome Sequence of a Sulfate-Reducing Thermophilic Bacterium, Thermodesulfobacterium commune DSM 2178T (Phylum Thermodesulfobacteria).</title>
        <authorList>
            <person name="Bhatnagar S."/>
            <person name="Badger J.H."/>
            <person name="Madupu R."/>
            <person name="Khouri H.M."/>
            <person name="O'Connor E.M."/>
            <person name="Robb F.T."/>
            <person name="Ward N.L."/>
            <person name="Eisen J.A."/>
        </authorList>
    </citation>
    <scope>NUCLEOTIDE SEQUENCE [LARGE SCALE GENOMIC DNA]</scope>
    <source>
        <strain evidence="2 3">DSM 2178</strain>
    </source>
</reference>
<dbReference type="STRING" id="289377.HL41_02490"/>